<dbReference type="PATRIC" id="fig|1286094.4.peg.3407"/>
<sequence length="694" mass="72248">MALREAADHEQTHAAGDGDVHGGRRGEPLVDRGEVLGGEADAGVVDLDEHAAVGQRMTGHLDLGLRRGERGRVLEQLGEQVHEVVDDASRDLGGGHRRQLDALVLLHLGRGGTQHVDERHGPGPATAGLFTGEHEEVLAVTAHAGREVVELEQRGELVRVGLAGLQLGDEGELALDEALGTAREVGEHRVDVAPQEGLLGGEADGLAVHVVEGRGHLADLVPGVHTDRLHGRVHVLRVGLGELLDQLGQAVLGDLGGGVLQPPQRADHGPGHDEGADERHTEHEQDERTVEDRLLLGLVPERTGLLLHLVEQRQLDLGHLRDLGGVGVHPVLVGALAAELDAAFLLQDALGVGVGGLDGGVALADGLQELLGVTGVDPVEGLELRALLVKGGERVPAVGLGELAELAVVRGQRGRDDGALHGGVLLGGGERGERAGALDHVRVAGRLRHVLGEREELLDELAVGVDGLRDRLGVGVRVPADVVDLLQLLGDLDGALPDAQQALVAVAVVELLRAPQEVLVGAVRVVPGALDGEVGVLRVVRERARRLVALLLERRGQLGGLLGHVGQQLHVVELLDLVHRRVDPQGAEGGRRDDGQREERDQTGGDAPVAQGYSGAGTRRCLGALGQRSARGRAGARAAGTRAAVTGLHLSGVLGVLGRGAAVTSAALRIRRSFPSAAAGLGRPLAIPLETSLH</sequence>
<feature type="region of interest" description="Disordered" evidence="1">
    <location>
        <begin position="583"/>
        <end position="615"/>
    </location>
</feature>
<feature type="compositionally biased region" description="Basic and acidic residues" evidence="1">
    <location>
        <begin position="583"/>
        <end position="603"/>
    </location>
</feature>
<feature type="region of interest" description="Disordered" evidence="1">
    <location>
        <begin position="1"/>
        <end position="31"/>
    </location>
</feature>
<dbReference type="Proteomes" id="UP000014629">
    <property type="component" value="Unassembled WGS sequence"/>
</dbReference>
<evidence type="ECO:0000256" key="1">
    <source>
        <dbReference type="SAM" id="MobiDB-lite"/>
    </source>
</evidence>
<gene>
    <name evidence="2" type="ORF">STRAU_3444</name>
</gene>
<evidence type="ECO:0000313" key="3">
    <source>
        <dbReference type="Proteomes" id="UP000014629"/>
    </source>
</evidence>
<feature type="region of interest" description="Disordered" evidence="1">
    <location>
        <begin position="258"/>
        <end position="289"/>
    </location>
</feature>
<evidence type="ECO:0000313" key="2">
    <source>
        <dbReference type="EMBL" id="EPH43489.1"/>
    </source>
</evidence>
<keyword evidence="3" id="KW-1185">Reference proteome</keyword>
<comment type="caution">
    <text evidence="2">The sequence shown here is derived from an EMBL/GenBank/DDBJ whole genome shotgun (WGS) entry which is preliminary data.</text>
</comment>
<dbReference type="EMBL" id="AOPZ01000156">
    <property type="protein sequence ID" value="EPH43489.1"/>
    <property type="molecule type" value="Genomic_DNA"/>
</dbReference>
<feature type="compositionally biased region" description="Basic and acidic residues" evidence="1">
    <location>
        <begin position="265"/>
        <end position="289"/>
    </location>
</feature>
<protein>
    <submittedName>
        <fullName evidence="2">Uncharacterized protein</fullName>
    </submittedName>
</protein>
<organism evidence="2 3">
    <name type="scientific">Streptomyces aurantiacus JA 4570</name>
    <dbReference type="NCBI Taxonomy" id="1286094"/>
    <lineage>
        <taxon>Bacteria</taxon>
        <taxon>Bacillati</taxon>
        <taxon>Actinomycetota</taxon>
        <taxon>Actinomycetes</taxon>
        <taxon>Kitasatosporales</taxon>
        <taxon>Streptomycetaceae</taxon>
        <taxon>Streptomyces</taxon>
        <taxon>Streptomyces aurantiacus group</taxon>
    </lineage>
</organism>
<accession>S3ZL20</accession>
<name>S3ZL20_9ACTN</name>
<proteinExistence type="predicted"/>
<reference evidence="2 3" key="1">
    <citation type="submission" date="2013-02" db="EMBL/GenBank/DDBJ databases">
        <title>Draft Genome Sequence of Streptomyces aurantiacus, Which Produces Setomimycin.</title>
        <authorList>
            <person name="Gruening B.A."/>
            <person name="Praeg A."/>
            <person name="Erxleben A."/>
            <person name="Guenther S."/>
            <person name="Mueller M."/>
        </authorList>
    </citation>
    <scope>NUCLEOTIDE SEQUENCE [LARGE SCALE GENOMIC DNA]</scope>
    <source>
        <strain evidence="2 3">JA 4570</strain>
    </source>
</reference>
<dbReference type="AlphaFoldDB" id="S3ZL20"/>